<feature type="compositionally biased region" description="Polar residues" evidence="3">
    <location>
        <begin position="91"/>
        <end position="105"/>
    </location>
</feature>
<keyword evidence="7" id="KW-1185">Reference proteome</keyword>
<dbReference type="GO" id="GO:0004190">
    <property type="term" value="F:aspartic-type endopeptidase activity"/>
    <property type="evidence" value="ECO:0007669"/>
    <property type="project" value="InterPro"/>
</dbReference>
<dbReference type="InterPro" id="IPR021109">
    <property type="entry name" value="Peptidase_aspartic_dom_sf"/>
</dbReference>
<dbReference type="PROSITE" id="PS50175">
    <property type="entry name" value="ASP_PROT_RETROV"/>
    <property type="match status" value="1"/>
</dbReference>
<keyword evidence="1" id="KW-0378">Hydrolase</keyword>
<evidence type="ECO:0008006" key="8">
    <source>
        <dbReference type="Google" id="ProtNLM"/>
    </source>
</evidence>
<dbReference type="InterPro" id="IPR001995">
    <property type="entry name" value="Peptidase_A2_cat"/>
</dbReference>
<proteinExistence type="predicted"/>
<evidence type="ECO:0000256" key="1">
    <source>
        <dbReference type="ARBA" id="ARBA00022801"/>
    </source>
</evidence>
<feature type="compositionally biased region" description="Polar residues" evidence="3">
    <location>
        <begin position="719"/>
        <end position="728"/>
    </location>
</feature>
<dbReference type="Proteomes" id="UP000434957">
    <property type="component" value="Unassembled WGS sequence"/>
</dbReference>
<dbReference type="EMBL" id="QXFT01001792">
    <property type="protein sequence ID" value="KAE9310276.1"/>
    <property type="molecule type" value="Genomic_DNA"/>
</dbReference>
<feature type="region of interest" description="Disordered" evidence="3">
    <location>
        <begin position="91"/>
        <end position="116"/>
    </location>
</feature>
<feature type="region of interest" description="Disordered" evidence="3">
    <location>
        <begin position="1115"/>
        <end position="1135"/>
    </location>
</feature>
<feature type="region of interest" description="Disordered" evidence="3">
    <location>
        <begin position="599"/>
        <end position="661"/>
    </location>
</feature>
<feature type="compositionally biased region" description="Basic and acidic residues" evidence="3">
    <location>
        <begin position="501"/>
        <end position="519"/>
    </location>
</feature>
<organism evidence="6 7">
    <name type="scientific">Phytophthora rubi</name>
    <dbReference type="NCBI Taxonomy" id="129364"/>
    <lineage>
        <taxon>Eukaryota</taxon>
        <taxon>Sar</taxon>
        <taxon>Stramenopiles</taxon>
        <taxon>Oomycota</taxon>
        <taxon>Peronosporomycetes</taxon>
        <taxon>Peronosporales</taxon>
        <taxon>Peronosporaceae</taxon>
        <taxon>Phytophthora</taxon>
    </lineage>
</organism>
<feature type="region of interest" description="Disordered" evidence="3">
    <location>
        <begin position="468"/>
        <end position="520"/>
    </location>
</feature>
<evidence type="ECO:0000256" key="3">
    <source>
        <dbReference type="SAM" id="MobiDB-lite"/>
    </source>
</evidence>
<feature type="region of interest" description="Disordered" evidence="3">
    <location>
        <begin position="327"/>
        <end position="363"/>
    </location>
</feature>
<feature type="compositionally biased region" description="Acidic residues" evidence="3">
    <location>
        <begin position="1122"/>
        <end position="1135"/>
    </location>
</feature>
<dbReference type="InterPro" id="IPR001878">
    <property type="entry name" value="Znf_CCHC"/>
</dbReference>
<feature type="domain" description="CCHC-type" evidence="4">
    <location>
        <begin position="408"/>
        <end position="423"/>
    </location>
</feature>
<feature type="compositionally biased region" description="Acidic residues" evidence="3">
    <location>
        <begin position="750"/>
        <end position="759"/>
    </location>
</feature>
<dbReference type="Gene3D" id="2.40.70.10">
    <property type="entry name" value="Acid Proteases"/>
    <property type="match status" value="1"/>
</dbReference>
<evidence type="ECO:0000256" key="2">
    <source>
        <dbReference type="PROSITE-ProRule" id="PRU00047"/>
    </source>
</evidence>
<name>A0A6A4DRW1_9STRA</name>
<keyword evidence="2" id="KW-0479">Metal-binding</keyword>
<dbReference type="GO" id="GO:0003676">
    <property type="term" value="F:nucleic acid binding"/>
    <property type="evidence" value="ECO:0007669"/>
    <property type="project" value="InterPro"/>
</dbReference>
<evidence type="ECO:0000313" key="7">
    <source>
        <dbReference type="Proteomes" id="UP000434957"/>
    </source>
</evidence>
<dbReference type="GO" id="GO:0006508">
    <property type="term" value="P:proteolysis"/>
    <property type="evidence" value="ECO:0007669"/>
    <property type="project" value="InterPro"/>
</dbReference>
<feature type="compositionally biased region" description="Low complexity" evidence="3">
    <location>
        <begin position="106"/>
        <end position="116"/>
    </location>
</feature>
<feature type="compositionally biased region" description="Acidic residues" evidence="3">
    <location>
        <begin position="641"/>
        <end position="660"/>
    </location>
</feature>
<feature type="compositionally biased region" description="Basic and acidic residues" evidence="3">
    <location>
        <begin position="468"/>
        <end position="482"/>
    </location>
</feature>
<dbReference type="GO" id="GO:0008270">
    <property type="term" value="F:zinc ion binding"/>
    <property type="evidence" value="ECO:0007669"/>
    <property type="project" value="UniProtKB-KW"/>
</dbReference>
<feature type="region of interest" description="Disordered" evidence="3">
    <location>
        <begin position="701"/>
        <end position="775"/>
    </location>
</feature>
<dbReference type="SUPFAM" id="SSF50630">
    <property type="entry name" value="Acid proteases"/>
    <property type="match status" value="1"/>
</dbReference>
<feature type="compositionally biased region" description="Polar residues" evidence="3">
    <location>
        <begin position="351"/>
        <end position="361"/>
    </location>
</feature>
<comment type="caution">
    <text evidence="6">The sequence shown here is derived from an EMBL/GenBank/DDBJ whole genome shotgun (WGS) entry which is preliminary data.</text>
</comment>
<reference evidence="6 7" key="1">
    <citation type="submission" date="2018-08" db="EMBL/GenBank/DDBJ databases">
        <title>Genomic investigation of the strawberry pathogen Phytophthora fragariae indicates pathogenicity is determined by transcriptional variation in three key races.</title>
        <authorList>
            <person name="Adams T.M."/>
            <person name="Armitage A.D."/>
            <person name="Sobczyk M.K."/>
            <person name="Bates H.J."/>
            <person name="Dunwell J.M."/>
            <person name="Nellist C.F."/>
            <person name="Harrison R.J."/>
        </authorList>
    </citation>
    <scope>NUCLEOTIDE SEQUENCE [LARGE SCALE GENOMIC DNA]</scope>
    <source>
        <strain evidence="6 7">SCRP333</strain>
    </source>
</reference>
<dbReference type="CDD" id="cd00303">
    <property type="entry name" value="retropepsin_like"/>
    <property type="match status" value="1"/>
</dbReference>
<feature type="region of interest" description="Disordered" evidence="3">
    <location>
        <begin position="1371"/>
        <end position="1395"/>
    </location>
</feature>
<evidence type="ECO:0000259" key="5">
    <source>
        <dbReference type="PROSITE" id="PS50175"/>
    </source>
</evidence>
<keyword evidence="2" id="KW-0862">Zinc</keyword>
<keyword evidence="2" id="KW-0863">Zinc-finger</keyword>
<gene>
    <name evidence="6" type="ORF">PR003_g20308</name>
</gene>
<evidence type="ECO:0000259" key="4">
    <source>
        <dbReference type="PROSITE" id="PS50158"/>
    </source>
</evidence>
<accession>A0A6A4DRW1</accession>
<protein>
    <recommendedName>
        <fullName evidence="8">CCHC-type domain-containing protein</fullName>
    </recommendedName>
</protein>
<feature type="compositionally biased region" description="Basic and acidic residues" evidence="3">
    <location>
        <begin position="623"/>
        <end position="640"/>
    </location>
</feature>
<sequence length="1493" mass="162371">MLGGTYLGLTSTAGATPMGYSTLVPPSTARSAIPTYGGYSLSGLPTANLPGLMNTTPMGFGPSMLPAGHTSGTPQVGVQATVSAGGLTAQTPIATTPASGPSQSLPQGGATPTPAGTTTAYGGMPSRIKNAVKMIQPFYSEGSTVEKARAFWSAFERATVGLEEQLRLSAFRECLKGKTAEDWWMYSLIPDFETLRTRFHYQFVCLTPLQMIERLKNAKRTKGMSAEVWGDLISGLCNEAQCYDPQMRYQYFLSGLRNREWKAALNTLMVNSIEGAVIVLLAKNMHQPVEDDADFVDAAPSKTPSESAAVLQMMQMLQQTQNLILQQQQDLARSPRSPRRPTYAAAAYEEPTQSSAPNLPTNAAVPRTPFRGIRQGPDQYTQDGQVVCGRCHILGCSRINCRRNSSTCPNCGMRGHIAVECESPPDWERNPVTWWLSAPRYGPSLKRWRRPIKGVKVPLVRRVHLRRDPSKAINEGGKEERGVSPLPPARGTTPDGAPLPRRRERERDESERGGARERCNAVATVPEDNYFDDYFAVTETGYANSLGSGEDRPAAGVNAMMNEPTFEAACAPYCEPSTENENPNETSEDVTENYFKASEDANENPCEASEDANENPYEASEDANERPNEASEDTTEKPYETSEDVNEYPYEASEDANEDPCEGRVNAARLVGLPDVSRGPITKIYEDFGLGRSAKRRTVLEAGANPIEAPDPPLRGEGQTENETNPTLGTLDDDAALAHRDRVGSVTENPSEDEVEDLTPLDPKGPGPPLPKEETSMVANPEYARLFTQDELDVLEAGRPSPAAEEKEEYDKEIEERLFPLDEVELLKKMKKNAAKEKELTLEELSSLLNLPVETLARTRESSPDELSAPEYWSAWYRRTLAASEEAKRANRDFKAPATAAASTPRVGAVQPDWSDELKAEENDLISDEVMNVSVKESNESPPEPVTDERLVAGNIYVAFSGSIVLEEEARSILRCPACLDADGPQSKDSGLPTSTPPYSVVEREARARLLTLAATGVLGDRVMETVVERILELYSKEAPKMKVKRATRLSECPIHSSTGSAPRRVRTRRKVRFDCTSLFAGRTEALGSSPSYVENSDDISHYVCRVRNSERPRRRPSLVEVESDDEPDDAFDEELNPVPEGKRVICSVGGLEAVSVGYIEDLPAELLIDTGAVASLLDARFLKRLGLSKAPLRPYKGSLKDVSGGSLRIKGELELTLRMGARYELGTFVVVDRLHVNAILGTDTLKAFRAVIDLDENVMTLKDSGEVIALGSPRVEEMYVTRIASAVRLRPGGQALVVTDVMGQAPDETTVLIEGPPELDANVKIARTLCTVHEGKAVVEACNASTEDLVLSKGTALAAATMVPKSAFDTLNAGQEGPTSESDPMPSGSGGGTTWVDSVISAAVAATTPSQEPMPGLDAAKEADLDVDFTDSKLGGEQRELLADLLGSFRDMFVEMSLKPGRTDLLEFSIHTGTQAPIKQRPYRVSQAEGDG</sequence>
<dbReference type="PROSITE" id="PS50158">
    <property type="entry name" value="ZF_CCHC"/>
    <property type="match status" value="1"/>
</dbReference>
<evidence type="ECO:0000313" key="6">
    <source>
        <dbReference type="EMBL" id="KAE9310276.1"/>
    </source>
</evidence>
<feature type="domain" description="Peptidase A2" evidence="5">
    <location>
        <begin position="1165"/>
        <end position="1245"/>
    </location>
</feature>